<evidence type="ECO:0008006" key="2">
    <source>
        <dbReference type="Google" id="ProtNLM"/>
    </source>
</evidence>
<dbReference type="Gene3D" id="3.40.50.1910">
    <property type="match status" value="2"/>
</dbReference>
<accession>A0A6C0C6K2</accession>
<sequence>MNDKFGIKSTLIAKACNEILRVFESIPEKKIVLIVDRILAQLIHVAIDFQTNKIKKLGVISTYYLDDKNITFEKNVVYFVSNKNRKIDSIISQMSQFPNHKYYIYFAPKCSIYHDGIFEENGLAGKYTKGKLSECCLLPIDFDILSMEIPLNVNFVDIKNYIPNVVHVLNNMGHISNIHCVGETAKVVGSLLEKSKDNYATFDDMIIIDRQCDLVTPLLSQKTYRGMISDCMQTTYQELVHEHLQKLKENPLNKTNMKVSNNMDNVYNEIKDMYFYDIGAHLAKIVREIEQARNKNDNPSIQDLSGIVSCLKKYPKDVVEFNINLCTKVIAIYKADKDVHILEDDILEGKNKQFISDIRDPQMLRLLCLMSHCSNDSFNFFDFKHDKKNFLAYERMHHANLLRQKEIAQYTLPNIVTKILQKKSLANKFETSHIDNSVDNKSNKILIFVIGGITYDEIHDINELQTSYPTKKIYIASTNVINKNTFIDAFMK</sequence>
<dbReference type="InterPro" id="IPR027482">
    <property type="entry name" value="Sec1-like_dom2"/>
</dbReference>
<dbReference type="PANTHER" id="PTHR11679">
    <property type="entry name" value="VESICLE PROTEIN SORTING-ASSOCIATED"/>
    <property type="match status" value="1"/>
</dbReference>
<dbReference type="InterPro" id="IPR036045">
    <property type="entry name" value="Sec1-like_sf"/>
</dbReference>
<name>A0A6C0C6K2_9ZZZZ</name>
<dbReference type="Gene3D" id="3.40.50.2060">
    <property type="match status" value="1"/>
</dbReference>
<dbReference type="InterPro" id="IPR043154">
    <property type="entry name" value="Sec-1-like_dom1"/>
</dbReference>
<dbReference type="InterPro" id="IPR001619">
    <property type="entry name" value="Sec1-like"/>
</dbReference>
<organism evidence="1">
    <name type="scientific">viral metagenome</name>
    <dbReference type="NCBI Taxonomy" id="1070528"/>
    <lineage>
        <taxon>unclassified sequences</taxon>
        <taxon>metagenomes</taxon>
        <taxon>organismal metagenomes</taxon>
    </lineage>
</organism>
<protein>
    <recommendedName>
        <fullName evidence="2">Sec1 family protein</fullName>
    </recommendedName>
</protein>
<evidence type="ECO:0000313" key="1">
    <source>
        <dbReference type="EMBL" id="QHT00051.1"/>
    </source>
</evidence>
<dbReference type="GO" id="GO:0016192">
    <property type="term" value="P:vesicle-mediated transport"/>
    <property type="evidence" value="ECO:0007669"/>
    <property type="project" value="InterPro"/>
</dbReference>
<proteinExistence type="predicted"/>
<dbReference type="EMBL" id="MN739352">
    <property type="protein sequence ID" value="QHT00051.1"/>
    <property type="molecule type" value="Genomic_DNA"/>
</dbReference>
<dbReference type="Pfam" id="PF00995">
    <property type="entry name" value="Sec1"/>
    <property type="match status" value="2"/>
</dbReference>
<dbReference type="AlphaFoldDB" id="A0A6C0C6K2"/>
<reference evidence="1" key="1">
    <citation type="journal article" date="2020" name="Nature">
        <title>Giant virus diversity and host interactions through global metagenomics.</title>
        <authorList>
            <person name="Schulz F."/>
            <person name="Roux S."/>
            <person name="Paez-Espino D."/>
            <person name="Jungbluth S."/>
            <person name="Walsh D.A."/>
            <person name="Denef V.J."/>
            <person name="McMahon K.D."/>
            <person name="Konstantinidis K.T."/>
            <person name="Eloe-Fadrosh E.A."/>
            <person name="Kyrpides N.C."/>
            <person name="Woyke T."/>
        </authorList>
    </citation>
    <scope>NUCLEOTIDE SEQUENCE</scope>
    <source>
        <strain evidence="1">GVMAG-M-3300020192-26</strain>
    </source>
</reference>
<dbReference type="SUPFAM" id="SSF56815">
    <property type="entry name" value="Sec1/munc18-like (SM) proteins"/>
    <property type="match status" value="1"/>
</dbReference>